<keyword evidence="3 5" id="KW-1133">Transmembrane helix</keyword>
<dbReference type="Proteomes" id="UP001589773">
    <property type="component" value="Unassembled WGS sequence"/>
</dbReference>
<name>A0ABV6FIT2_9BURK</name>
<feature type="transmembrane region" description="Helical" evidence="5">
    <location>
        <begin position="12"/>
        <end position="34"/>
    </location>
</feature>
<evidence type="ECO:0000259" key="6">
    <source>
        <dbReference type="Pfam" id="PF04138"/>
    </source>
</evidence>
<keyword evidence="4 5" id="KW-0472">Membrane</keyword>
<feature type="transmembrane region" description="Helical" evidence="5">
    <location>
        <begin position="40"/>
        <end position="63"/>
    </location>
</feature>
<feature type="transmembrane region" description="Helical" evidence="5">
    <location>
        <begin position="75"/>
        <end position="93"/>
    </location>
</feature>
<dbReference type="EMBL" id="JBHLWP010000013">
    <property type="protein sequence ID" value="MFC0253441.1"/>
    <property type="molecule type" value="Genomic_DNA"/>
</dbReference>
<keyword evidence="2 5" id="KW-0812">Transmembrane</keyword>
<dbReference type="RefSeq" id="WP_379680486.1">
    <property type="nucleotide sequence ID" value="NZ_JBHLWP010000013.1"/>
</dbReference>
<proteinExistence type="predicted"/>
<dbReference type="Pfam" id="PF04138">
    <property type="entry name" value="GtrA_DPMS_TM"/>
    <property type="match status" value="1"/>
</dbReference>
<accession>A0ABV6FIT2</accession>
<dbReference type="InterPro" id="IPR007267">
    <property type="entry name" value="GtrA_DPMS_TM"/>
</dbReference>
<evidence type="ECO:0000313" key="7">
    <source>
        <dbReference type="EMBL" id="MFC0253441.1"/>
    </source>
</evidence>
<sequence>MGKTPPDWRQFAVYVSGGVICALADIGVMQLMLVTGFHSAWASSAGFVVGLLISFAFHSRVTFNAAASPAAFTRYLCLVGLNYALTLGCVTLAELGFDNPLAGKILSLPLVAANGYLFGKYWIFK</sequence>
<gene>
    <name evidence="7" type="ORF">ACFFJK_16195</name>
</gene>
<reference evidence="7 8" key="1">
    <citation type="submission" date="2024-09" db="EMBL/GenBank/DDBJ databases">
        <authorList>
            <person name="Sun Q."/>
            <person name="Mori K."/>
        </authorList>
    </citation>
    <scope>NUCLEOTIDE SEQUENCE [LARGE SCALE GENOMIC DNA]</scope>
    <source>
        <strain evidence="7 8">CCM 7792</strain>
    </source>
</reference>
<evidence type="ECO:0000256" key="4">
    <source>
        <dbReference type="ARBA" id="ARBA00023136"/>
    </source>
</evidence>
<feature type="transmembrane region" description="Helical" evidence="5">
    <location>
        <begin position="105"/>
        <end position="124"/>
    </location>
</feature>
<comment type="caution">
    <text evidence="7">The sequence shown here is derived from an EMBL/GenBank/DDBJ whole genome shotgun (WGS) entry which is preliminary data.</text>
</comment>
<evidence type="ECO:0000313" key="8">
    <source>
        <dbReference type="Proteomes" id="UP001589773"/>
    </source>
</evidence>
<protein>
    <submittedName>
        <fullName evidence="7">GtrA family protein</fullName>
    </submittedName>
</protein>
<keyword evidence="8" id="KW-1185">Reference proteome</keyword>
<organism evidence="7 8">
    <name type="scientific">Massilia consociata</name>
    <dbReference type="NCBI Taxonomy" id="760117"/>
    <lineage>
        <taxon>Bacteria</taxon>
        <taxon>Pseudomonadati</taxon>
        <taxon>Pseudomonadota</taxon>
        <taxon>Betaproteobacteria</taxon>
        <taxon>Burkholderiales</taxon>
        <taxon>Oxalobacteraceae</taxon>
        <taxon>Telluria group</taxon>
        <taxon>Massilia</taxon>
    </lineage>
</organism>
<evidence type="ECO:0000256" key="2">
    <source>
        <dbReference type="ARBA" id="ARBA00022692"/>
    </source>
</evidence>
<comment type="subcellular location">
    <subcellularLocation>
        <location evidence="1">Membrane</location>
        <topology evidence="1">Multi-pass membrane protein</topology>
    </subcellularLocation>
</comment>
<evidence type="ECO:0000256" key="1">
    <source>
        <dbReference type="ARBA" id="ARBA00004141"/>
    </source>
</evidence>
<feature type="domain" description="GtrA/DPMS transmembrane" evidence="6">
    <location>
        <begin position="14"/>
        <end position="124"/>
    </location>
</feature>
<evidence type="ECO:0000256" key="3">
    <source>
        <dbReference type="ARBA" id="ARBA00022989"/>
    </source>
</evidence>
<evidence type="ECO:0000256" key="5">
    <source>
        <dbReference type="SAM" id="Phobius"/>
    </source>
</evidence>